<comment type="subcellular location">
    <subcellularLocation>
        <location evidence="2">Cell membrane</location>
        <topology evidence="2">Multi-pass membrane protein</topology>
    </subcellularLocation>
</comment>
<evidence type="ECO:0000256" key="4">
    <source>
        <dbReference type="ARBA" id="ARBA00022475"/>
    </source>
</evidence>
<dbReference type="VEuPathDB" id="CryptoDB:Vbra_12321"/>
<gene>
    <name evidence="14" type="ORF">Vbra_12321</name>
</gene>
<keyword evidence="10 13" id="KW-1133">Transmembrane helix</keyword>
<dbReference type="GO" id="GO:0046872">
    <property type="term" value="F:metal ion binding"/>
    <property type="evidence" value="ECO:0007669"/>
    <property type="project" value="UniProtKB-KW"/>
</dbReference>
<evidence type="ECO:0000313" key="14">
    <source>
        <dbReference type="EMBL" id="CEL97736.1"/>
    </source>
</evidence>
<dbReference type="PANTHER" id="PTHR35864">
    <property type="entry name" value="ZINC METALLOPROTEASE MJ0611-RELATED"/>
    <property type="match status" value="1"/>
</dbReference>
<feature type="transmembrane region" description="Helical" evidence="13">
    <location>
        <begin position="162"/>
        <end position="186"/>
    </location>
</feature>
<evidence type="ECO:0000256" key="8">
    <source>
        <dbReference type="ARBA" id="ARBA00022801"/>
    </source>
</evidence>
<evidence type="ECO:0000256" key="13">
    <source>
        <dbReference type="SAM" id="Phobius"/>
    </source>
</evidence>
<evidence type="ECO:0000256" key="11">
    <source>
        <dbReference type="ARBA" id="ARBA00023049"/>
    </source>
</evidence>
<protein>
    <recommendedName>
        <fullName evidence="16">Peptidase M50 domain-containing protein</fullName>
    </recommendedName>
</protein>
<evidence type="ECO:0000256" key="7">
    <source>
        <dbReference type="ARBA" id="ARBA00022723"/>
    </source>
</evidence>
<feature type="transmembrane region" description="Helical" evidence="13">
    <location>
        <begin position="252"/>
        <end position="270"/>
    </location>
</feature>
<keyword evidence="4" id="KW-1003">Cell membrane</keyword>
<evidence type="ECO:0000256" key="3">
    <source>
        <dbReference type="ARBA" id="ARBA00007931"/>
    </source>
</evidence>
<dbReference type="OrthoDB" id="329717at2759"/>
<dbReference type="CDD" id="cd06158">
    <property type="entry name" value="S2P-M50_like_1"/>
    <property type="match status" value="1"/>
</dbReference>
<dbReference type="InterPro" id="IPR052348">
    <property type="entry name" value="Metallopeptidase_M50B"/>
</dbReference>
<keyword evidence="7" id="KW-0479">Metal-binding</keyword>
<evidence type="ECO:0000256" key="1">
    <source>
        <dbReference type="ARBA" id="ARBA00001947"/>
    </source>
</evidence>
<dbReference type="PANTHER" id="PTHR35864:SF1">
    <property type="entry name" value="ZINC METALLOPROTEASE YWHC-RELATED"/>
    <property type="match status" value="1"/>
</dbReference>
<evidence type="ECO:0000256" key="6">
    <source>
        <dbReference type="ARBA" id="ARBA00022692"/>
    </source>
</evidence>
<keyword evidence="5" id="KW-0645">Protease</keyword>
<name>A0A0G4EKQ8_VITBC</name>
<evidence type="ECO:0000256" key="10">
    <source>
        <dbReference type="ARBA" id="ARBA00022989"/>
    </source>
</evidence>
<dbReference type="EMBL" id="CDMY01000255">
    <property type="protein sequence ID" value="CEL97736.1"/>
    <property type="molecule type" value="Genomic_DNA"/>
</dbReference>
<evidence type="ECO:0000256" key="9">
    <source>
        <dbReference type="ARBA" id="ARBA00022833"/>
    </source>
</evidence>
<feature type="transmembrane region" description="Helical" evidence="13">
    <location>
        <begin position="198"/>
        <end position="218"/>
    </location>
</feature>
<keyword evidence="8" id="KW-0378">Hydrolase</keyword>
<evidence type="ECO:0000256" key="12">
    <source>
        <dbReference type="ARBA" id="ARBA00023136"/>
    </source>
</evidence>
<dbReference type="InterPro" id="IPR044537">
    <property type="entry name" value="Rip2-like"/>
</dbReference>
<proteinExistence type="inferred from homology"/>
<feature type="transmembrane region" description="Helical" evidence="13">
    <location>
        <begin position="129"/>
        <end position="150"/>
    </location>
</feature>
<dbReference type="AlphaFoldDB" id="A0A0G4EKQ8"/>
<evidence type="ECO:0000313" key="15">
    <source>
        <dbReference type="Proteomes" id="UP000041254"/>
    </source>
</evidence>
<dbReference type="GO" id="GO:0005886">
    <property type="term" value="C:plasma membrane"/>
    <property type="evidence" value="ECO:0007669"/>
    <property type="project" value="UniProtKB-SubCell"/>
</dbReference>
<reference evidence="14 15" key="1">
    <citation type="submission" date="2014-11" db="EMBL/GenBank/DDBJ databases">
        <authorList>
            <person name="Zhu J."/>
            <person name="Qi W."/>
            <person name="Song R."/>
        </authorList>
    </citation>
    <scope>NUCLEOTIDE SEQUENCE [LARGE SCALE GENOMIC DNA]</scope>
</reference>
<dbReference type="GO" id="GO:0006508">
    <property type="term" value="P:proteolysis"/>
    <property type="evidence" value="ECO:0007669"/>
    <property type="project" value="UniProtKB-KW"/>
</dbReference>
<dbReference type="Proteomes" id="UP000041254">
    <property type="component" value="Unassembled WGS sequence"/>
</dbReference>
<evidence type="ECO:0000256" key="2">
    <source>
        <dbReference type="ARBA" id="ARBA00004651"/>
    </source>
</evidence>
<accession>A0A0G4EKQ8</accession>
<sequence length="307" mass="34122">MGTRIDAAGNVVRSGGSRTAYGRFDDEESGLSGGQARSALFQRLDPRRWKIAPVFLLLTAAFLGFLVMLYFVQHPILCFLCVLCAWLMSLACHEFGHAYTAYRGGDLSVEEKGYLTLDLTKYVDPLMSILIPTIILAIGGMALPGGAVYIQPSSLRSKSWETFVSLAGPMANFIYGAVTALVFHLLHWVLPVPLGGRMVLSTLALIAWFQAMAMWFNLIPLPPLDGWGALRPWLHEDCVFKRWERHPWHSKSMTLVCILILFIGLSKLHFDWIVNITTEYVYLLPHEFTSGGKGLFDAAIHGGRGGF</sequence>
<comment type="similarity">
    <text evidence="3">Belongs to the peptidase M50B family.</text>
</comment>
<keyword evidence="6 13" id="KW-0812">Transmembrane</keyword>
<comment type="cofactor">
    <cofactor evidence="1">
        <name>Zn(2+)</name>
        <dbReference type="ChEBI" id="CHEBI:29105"/>
    </cofactor>
</comment>
<keyword evidence="11" id="KW-0482">Metalloprotease</keyword>
<dbReference type="GO" id="GO:0008237">
    <property type="term" value="F:metallopeptidase activity"/>
    <property type="evidence" value="ECO:0007669"/>
    <property type="project" value="UniProtKB-KW"/>
</dbReference>
<keyword evidence="15" id="KW-1185">Reference proteome</keyword>
<dbReference type="OMA" id="WIVNITT"/>
<keyword evidence="9" id="KW-0862">Zinc</keyword>
<evidence type="ECO:0008006" key="16">
    <source>
        <dbReference type="Google" id="ProtNLM"/>
    </source>
</evidence>
<keyword evidence="12 13" id="KW-0472">Membrane</keyword>
<evidence type="ECO:0000256" key="5">
    <source>
        <dbReference type="ARBA" id="ARBA00022670"/>
    </source>
</evidence>
<dbReference type="InParanoid" id="A0A0G4EKQ8"/>
<dbReference type="PhylomeDB" id="A0A0G4EKQ8"/>
<feature type="transmembrane region" description="Helical" evidence="13">
    <location>
        <begin position="51"/>
        <end position="71"/>
    </location>
</feature>
<organism evidence="14 15">
    <name type="scientific">Vitrella brassicaformis (strain CCMP3155)</name>
    <dbReference type="NCBI Taxonomy" id="1169540"/>
    <lineage>
        <taxon>Eukaryota</taxon>
        <taxon>Sar</taxon>
        <taxon>Alveolata</taxon>
        <taxon>Colpodellida</taxon>
        <taxon>Vitrellaceae</taxon>
        <taxon>Vitrella</taxon>
    </lineage>
</organism>